<dbReference type="GeneID" id="76044292"/>
<reference evidence="3 5" key="2">
    <citation type="submission" date="2016-10" db="EMBL/GenBank/DDBJ databases">
        <authorList>
            <person name="Varghese N."/>
            <person name="Submissions S."/>
        </authorList>
    </citation>
    <scope>NUCLEOTIDE SEQUENCE [LARGE SCALE GENOMIC DNA]</scope>
    <source>
        <strain evidence="3 5">CGMCC 1.3889</strain>
    </source>
</reference>
<evidence type="ECO:0000313" key="2">
    <source>
        <dbReference type="EMBL" id="KRN81590.1"/>
    </source>
</evidence>
<evidence type="ECO:0000313" key="3">
    <source>
        <dbReference type="EMBL" id="SER69199.1"/>
    </source>
</evidence>
<dbReference type="InterPro" id="IPR008136">
    <property type="entry name" value="CinA_C"/>
</dbReference>
<dbReference type="Proteomes" id="UP000182818">
    <property type="component" value="Unassembled WGS sequence"/>
</dbReference>
<dbReference type="Proteomes" id="UP000051749">
    <property type="component" value="Unassembled WGS sequence"/>
</dbReference>
<dbReference type="Pfam" id="PF02464">
    <property type="entry name" value="CinA"/>
    <property type="match status" value="1"/>
</dbReference>
<dbReference type="NCBIfam" id="TIGR00199">
    <property type="entry name" value="PncC_domain"/>
    <property type="match status" value="1"/>
</dbReference>
<dbReference type="STRING" id="319653.SAMN04487973_11324"/>
<dbReference type="EMBL" id="JQBY01000024">
    <property type="protein sequence ID" value="KRN81590.1"/>
    <property type="molecule type" value="Genomic_DNA"/>
</dbReference>
<comment type="caution">
    <text evidence="2">The sequence shown here is derived from an EMBL/GenBank/DDBJ whole genome shotgun (WGS) entry which is preliminary data.</text>
</comment>
<accession>A0A0R2K1D9</accession>
<protein>
    <submittedName>
        <fullName evidence="3">Amidohydrolase, PncC family</fullName>
    </submittedName>
</protein>
<dbReference type="AlphaFoldDB" id="A0A0R2K1D9"/>
<dbReference type="Gene3D" id="3.90.950.20">
    <property type="entry name" value="CinA-like"/>
    <property type="match status" value="1"/>
</dbReference>
<sequence length="157" mass="16808">MNTKLVNYVVKSLIEKNISITAAESLTGGLFQSEITSVPGSSDIFTGGFVTYADVVKTQLLDVPAPLIQQYGVVSYEVAVAMAQGAQKKLRTDLAVSFTGAAGPAGLEGETAGTAWIGINFQGQTDAYDLHHPELARNDFREACCEFAFQKISDRIL</sequence>
<dbReference type="RefSeq" id="WP_057807568.1">
    <property type="nucleotide sequence ID" value="NZ_BJYP01000028.1"/>
</dbReference>
<name>A0A0R2K1D9_9LACO</name>
<organism evidence="2 4">
    <name type="scientific">Pediococcus ethanolidurans</name>
    <dbReference type="NCBI Taxonomy" id="319653"/>
    <lineage>
        <taxon>Bacteria</taxon>
        <taxon>Bacillati</taxon>
        <taxon>Bacillota</taxon>
        <taxon>Bacilli</taxon>
        <taxon>Lactobacillales</taxon>
        <taxon>Lactobacillaceae</taxon>
        <taxon>Pediococcus</taxon>
    </lineage>
</organism>
<dbReference type="SUPFAM" id="SSF142433">
    <property type="entry name" value="CinA-like"/>
    <property type="match status" value="1"/>
</dbReference>
<keyword evidence="5" id="KW-1185">Reference proteome</keyword>
<reference evidence="2 4" key="1">
    <citation type="journal article" date="2015" name="Genome Announc.">
        <title>Expanding the biotechnology potential of lactobacilli through comparative genomics of 213 strains and associated genera.</title>
        <authorList>
            <person name="Sun Z."/>
            <person name="Harris H.M."/>
            <person name="McCann A."/>
            <person name="Guo C."/>
            <person name="Argimon S."/>
            <person name="Zhang W."/>
            <person name="Yang X."/>
            <person name="Jeffery I.B."/>
            <person name="Cooney J.C."/>
            <person name="Kagawa T.F."/>
            <person name="Liu W."/>
            <person name="Song Y."/>
            <person name="Salvetti E."/>
            <person name="Wrobel A."/>
            <person name="Rasinkangas P."/>
            <person name="Parkhill J."/>
            <person name="Rea M.C."/>
            <person name="O'Sullivan O."/>
            <person name="Ritari J."/>
            <person name="Douillard F.P."/>
            <person name="Paul Ross R."/>
            <person name="Yang R."/>
            <person name="Briner A.E."/>
            <person name="Felis G.E."/>
            <person name="de Vos W.M."/>
            <person name="Barrangou R."/>
            <person name="Klaenhammer T.R."/>
            <person name="Caufield P.W."/>
            <person name="Cui Y."/>
            <person name="Zhang H."/>
            <person name="O'Toole P.W."/>
        </authorList>
    </citation>
    <scope>NUCLEOTIDE SEQUENCE [LARGE SCALE GENOMIC DNA]</scope>
    <source>
        <strain evidence="2 4">DSM 22301</strain>
    </source>
</reference>
<evidence type="ECO:0000313" key="4">
    <source>
        <dbReference type="Proteomes" id="UP000051749"/>
    </source>
</evidence>
<dbReference type="EMBL" id="FOGK01000013">
    <property type="protein sequence ID" value="SER69199.1"/>
    <property type="molecule type" value="Genomic_DNA"/>
</dbReference>
<evidence type="ECO:0000259" key="1">
    <source>
        <dbReference type="Pfam" id="PF02464"/>
    </source>
</evidence>
<dbReference type="OrthoDB" id="9801454at2"/>
<gene>
    <name evidence="2" type="ORF">IV87_GL001103</name>
    <name evidence="3" type="ORF">SAMN04487973_11324</name>
</gene>
<dbReference type="InterPro" id="IPR036653">
    <property type="entry name" value="CinA-like_C"/>
</dbReference>
<proteinExistence type="predicted"/>
<feature type="domain" description="CinA C-terminal" evidence="1">
    <location>
        <begin position="3"/>
        <end position="154"/>
    </location>
</feature>
<dbReference type="PATRIC" id="fig|319653.3.peg.1118"/>
<evidence type="ECO:0000313" key="5">
    <source>
        <dbReference type="Proteomes" id="UP000182818"/>
    </source>
</evidence>